<reference evidence="3 4" key="1">
    <citation type="submission" date="2018-03" db="EMBL/GenBank/DDBJ databases">
        <title>Genomic Encyclopedia of Archaeal and Bacterial Type Strains, Phase II (KMG-II): from individual species to whole genera.</title>
        <authorList>
            <person name="Goeker M."/>
        </authorList>
    </citation>
    <scope>NUCLEOTIDE SEQUENCE [LARGE SCALE GENOMIC DNA]</scope>
    <source>
        <strain evidence="3 4">DSM 45601</strain>
    </source>
</reference>
<evidence type="ECO:0000256" key="1">
    <source>
        <dbReference type="ARBA" id="ARBA00022801"/>
    </source>
</evidence>
<dbReference type="PANTHER" id="PTHR43798">
    <property type="entry name" value="MONOACYLGLYCEROL LIPASE"/>
    <property type="match status" value="1"/>
</dbReference>
<keyword evidence="1" id="KW-0378">Hydrolase</keyword>
<dbReference type="Proteomes" id="UP000237846">
    <property type="component" value="Unassembled WGS sequence"/>
</dbReference>
<dbReference type="PRINTS" id="PR00111">
    <property type="entry name" value="ABHYDROLASE"/>
</dbReference>
<evidence type="ECO:0000259" key="2">
    <source>
        <dbReference type="Pfam" id="PF00561"/>
    </source>
</evidence>
<dbReference type="AlphaFoldDB" id="A0A2T0QDJ0"/>
<dbReference type="InterPro" id="IPR029058">
    <property type="entry name" value="AB_hydrolase_fold"/>
</dbReference>
<dbReference type="Pfam" id="PF00561">
    <property type="entry name" value="Abhydrolase_1"/>
    <property type="match status" value="1"/>
</dbReference>
<dbReference type="Gene3D" id="3.40.50.1820">
    <property type="entry name" value="alpha/beta hydrolase"/>
    <property type="match status" value="1"/>
</dbReference>
<proteinExistence type="predicted"/>
<accession>A0A2T0QDJ0</accession>
<dbReference type="SUPFAM" id="SSF53474">
    <property type="entry name" value="alpha/beta-Hydrolases"/>
    <property type="match status" value="1"/>
</dbReference>
<name>A0A2T0QDJ0_9ACTN</name>
<protein>
    <submittedName>
        <fullName evidence="3">Pimeloyl-ACP methyl ester carboxylesterase</fullName>
    </submittedName>
</protein>
<sequence>MAELAPWWPGAAVEVDGRELFVRRGPEPSAGREPAVFVHGLGGSATNWTDLMAELGDVLAGAAPDLPGFGESPPPPDDDYSIDAHADVVAGLVEALGRGPVHLFGNSMGGAVATRVAAQRPELVRSLTLVTPALPDLRPRPHPYQLLSGLLPVLGPVGHAWLLRRPPEAQVRTMLDMCYHDPGRVPPPRMTATVEEYRRRAGLAHVSRAELGSLRGLVQEYVRSGPRALWRQAGLVECPVLLVYGRHDKLVDARMALRAGQAFRDSRTVVLSDSGHLPMMEHPAAVAREVRALLDDVAPGPRR</sequence>
<gene>
    <name evidence="3" type="ORF">CLV72_101587</name>
</gene>
<organism evidence="3 4">
    <name type="scientific">Allonocardiopsis opalescens</name>
    <dbReference type="NCBI Taxonomy" id="1144618"/>
    <lineage>
        <taxon>Bacteria</taxon>
        <taxon>Bacillati</taxon>
        <taxon>Actinomycetota</taxon>
        <taxon>Actinomycetes</taxon>
        <taxon>Streptosporangiales</taxon>
        <taxon>Allonocardiopsis</taxon>
    </lineage>
</organism>
<dbReference type="InterPro" id="IPR050266">
    <property type="entry name" value="AB_hydrolase_sf"/>
</dbReference>
<dbReference type="GO" id="GO:0016020">
    <property type="term" value="C:membrane"/>
    <property type="evidence" value="ECO:0007669"/>
    <property type="project" value="TreeGrafter"/>
</dbReference>
<feature type="domain" description="AB hydrolase-1" evidence="2">
    <location>
        <begin position="36"/>
        <end position="283"/>
    </location>
</feature>
<dbReference type="GO" id="GO:0016787">
    <property type="term" value="F:hydrolase activity"/>
    <property type="evidence" value="ECO:0007669"/>
    <property type="project" value="UniProtKB-KW"/>
</dbReference>
<comment type="caution">
    <text evidence="3">The sequence shown here is derived from an EMBL/GenBank/DDBJ whole genome shotgun (WGS) entry which is preliminary data.</text>
</comment>
<dbReference type="PANTHER" id="PTHR43798:SF31">
    <property type="entry name" value="AB HYDROLASE SUPERFAMILY PROTEIN YCLE"/>
    <property type="match status" value="1"/>
</dbReference>
<dbReference type="RefSeq" id="WP_106238666.1">
    <property type="nucleotide sequence ID" value="NZ_PVZC01000001.1"/>
</dbReference>
<dbReference type="OrthoDB" id="27092at2"/>
<dbReference type="EMBL" id="PVZC01000001">
    <property type="protein sequence ID" value="PRY01989.1"/>
    <property type="molecule type" value="Genomic_DNA"/>
</dbReference>
<evidence type="ECO:0000313" key="3">
    <source>
        <dbReference type="EMBL" id="PRY01989.1"/>
    </source>
</evidence>
<dbReference type="InterPro" id="IPR000073">
    <property type="entry name" value="AB_hydrolase_1"/>
</dbReference>
<evidence type="ECO:0000313" key="4">
    <source>
        <dbReference type="Proteomes" id="UP000237846"/>
    </source>
</evidence>
<keyword evidence="4" id="KW-1185">Reference proteome</keyword>